<protein>
    <submittedName>
        <fullName evidence="1">Uncharacterized protein</fullName>
    </submittedName>
</protein>
<reference evidence="1" key="1">
    <citation type="submission" date="2020-05" db="EMBL/GenBank/DDBJ databases">
        <title>Large-scale comparative analyses of tick genomes elucidate their genetic diversity and vector capacities.</title>
        <authorList>
            <person name="Jia N."/>
            <person name="Wang J."/>
            <person name="Shi W."/>
            <person name="Du L."/>
            <person name="Sun Y."/>
            <person name="Zhan W."/>
            <person name="Jiang J."/>
            <person name="Wang Q."/>
            <person name="Zhang B."/>
            <person name="Ji P."/>
            <person name="Sakyi L.B."/>
            <person name="Cui X."/>
            <person name="Yuan T."/>
            <person name="Jiang B."/>
            <person name="Yang W."/>
            <person name="Lam T.T.-Y."/>
            <person name="Chang Q."/>
            <person name="Ding S."/>
            <person name="Wang X."/>
            <person name="Zhu J."/>
            <person name="Ruan X."/>
            <person name="Zhao L."/>
            <person name="Wei J."/>
            <person name="Que T."/>
            <person name="Du C."/>
            <person name="Cheng J."/>
            <person name="Dai P."/>
            <person name="Han X."/>
            <person name="Huang E."/>
            <person name="Gao Y."/>
            <person name="Liu J."/>
            <person name="Shao H."/>
            <person name="Ye R."/>
            <person name="Li L."/>
            <person name="Wei W."/>
            <person name="Wang X."/>
            <person name="Wang C."/>
            <person name="Yang T."/>
            <person name="Huo Q."/>
            <person name="Li W."/>
            <person name="Guo W."/>
            <person name="Chen H."/>
            <person name="Zhou L."/>
            <person name="Ni X."/>
            <person name="Tian J."/>
            <person name="Zhou Y."/>
            <person name="Sheng Y."/>
            <person name="Liu T."/>
            <person name="Pan Y."/>
            <person name="Xia L."/>
            <person name="Li J."/>
            <person name="Zhao F."/>
            <person name="Cao W."/>
        </authorList>
    </citation>
    <scope>NUCLEOTIDE SEQUENCE</scope>
    <source>
        <strain evidence="1">Hyas-2018</strain>
    </source>
</reference>
<dbReference type="EMBL" id="CM023487">
    <property type="protein sequence ID" value="KAH6925262.1"/>
    <property type="molecule type" value="Genomic_DNA"/>
</dbReference>
<organism evidence="1 2">
    <name type="scientific">Hyalomma asiaticum</name>
    <name type="common">Tick</name>
    <dbReference type="NCBI Taxonomy" id="266040"/>
    <lineage>
        <taxon>Eukaryota</taxon>
        <taxon>Metazoa</taxon>
        <taxon>Ecdysozoa</taxon>
        <taxon>Arthropoda</taxon>
        <taxon>Chelicerata</taxon>
        <taxon>Arachnida</taxon>
        <taxon>Acari</taxon>
        <taxon>Parasitiformes</taxon>
        <taxon>Ixodida</taxon>
        <taxon>Ixodoidea</taxon>
        <taxon>Ixodidae</taxon>
        <taxon>Hyalomminae</taxon>
        <taxon>Hyalomma</taxon>
    </lineage>
</organism>
<keyword evidence="2" id="KW-1185">Reference proteome</keyword>
<comment type="caution">
    <text evidence="1">The sequence shown here is derived from an EMBL/GenBank/DDBJ whole genome shotgun (WGS) entry which is preliminary data.</text>
</comment>
<proteinExistence type="predicted"/>
<sequence length="164" mass="18076">MRGPNVGGMLLVGVPSLQLSTRLSGRDRRRTRAARIARCSSVLCLLLALLDGSLQRLWKPKTTPVGTVRENWEDGWVRHVSPPEVADDTKGSGAAVDSGVGSHATPPKANRVRCCKPPSYGRWSTPGVHNVDRVKQKVIKIKKWQLDIDKKVEGKFMCDLAEIQ</sequence>
<dbReference type="Proteomes" id="UP000821845">
    <property type="component" value="Chromosome 7"/>
</dbReference>
<evidence type="ECO:0000313" key="2">
    <source>
        <dbReference type="Proteomes" id="UP000821845"/>
    </source>
</evidence>
<gene>
    <name evidence="1" type="ORF">HPB50_003159</name>
</gene>
<name>A0ACB7RQP4_HYAAI</name>
<evidence type="ECO:0000313" key="1">
    <source>
        <dbReference type="EMBL" id="KAH6925262.1"/>
    </source>
</evidence>
<accession>A0ACB7RQP4</accession>